<name>A0ACC1M602_9FUNG</name>
<gene>
    <name evidence="1" type="ORF">IWW38_001894</name>
</gene>
<proteinExistence type="predicted"/>
<keyword evidence="2" id="KW-1185">Reference proteome</keyword>
<dbReference type="Proteomes" id="UP001139981">
    <property type="component" value="Unassembled WGS sequence"/>
</dbReference>
<evidence type="ECO:0000313" key="1">
    <source>
        <dbReference type="EMBL" id="KAJ2896861.1"/>
    </source>
</evidence>
<comment type="caution">
    <text evidence="1">The sequence shown here is derived from an EMBL/GenBank/DDBJ whole genome shotgun (WGS) entry which is preliminary data.</text>
</comment>
<dbReference type="EMBL" id="JANBVB010000162">
    <property type="protein sequence ID" value="KAJ2896861.1"/>
    <property type="molecule type" value="Genomic_DNA"/>
</dbReference>
<protein>
    <submittedName>
        <fullName evidence="1">Uncharacterized protein</fullName>
    </submittedName>
</protein>
<organism evidence="1 2">
    <name type="scientific">Coemansia aciculifera</name>
    <dbReference type="NCBI Taxonomy" id="417176"/>
    <lineage>
        <taxon>Eukaryota</taxon>
        <taxon>Fungi</taxon>
        <taxon>Fungi incertae sedis</taxon>
        <taxon>Zoopagomycota</taxon>
        <taxon>Kickxellomycotina</taxon>
        <taxon>Kickxellomycetes</taxon>
        <taxon>Kickxellales</taxon>
        <taxon>Kickxellaceae</taxon>
        <taxon>Coemansia</taxon>
    </lineage>
</organism>
<evidence type="ECO:0000313" key="2">
    <source>
        <dbReference type="Proteomes" id="UP001139981"/>
    </source>
</evidence>
<reference evidence="1" key="1">
    <citation type="submission" date="2022-07" db="EMBL/GenBank/DDBJ databases">
        <title>Phylogenomic reconstructions and comparative analyses of Kickxellomycotina fungi.</title>
        <authorList>
            <person name="Reynolds N.K."/>
            <person name="Stajich J.E."/>
            <person name="Barry K."/>
            <person name="Grigoriev I.V."/>
            <person name="Crous P."/>
            <person name="Smith M.E."/>
        </authorList>
    </citation>
    <scope>NUCLEOTIDE SEQUENCE</scope>
    <source>
        <strain evidence="1">CBS 190363</strain>
    </source>
</reference>
<sequence>MLLDKLESVLRDHGVDDATSPEADLIRLAITGRASESVSQFLLSKLKAVKLNGWESAGRLGAVAIVRLVYQHIQPAIERAILAISEVQTIVGDWWTQREVAEDIAAKQALEQAVVVWGWLFARFEEYMAAVCGEQRENQEFADWALFVIDDLHWQNEGSRRLENDDADDGSRPVRPEIDYELLVNFIRSAFCRVDGVNPVDRSLLRMLYSRHARSAESKEMLRAYIDELFRSEQNDEDVKRLKFVFHGDLVVDDDAVQPTCREMLSEAKELTLGALKWPSSMLGNSVSWDATPLATLMSSGGEESADFVRVSDMRKVDGNSCIASE</sequence>
<accession>A0ACC1M602</accession>